<evidence type="ECO:0000313" key="1">
    <source>
        <dbReference type="EMBL" id="MPC38192.1"/>
    </source>
</evidence>
<proteinExistence type="predicted"/>
<evidence type="ECO:0000313" key="2">
    <source>
        <dbReference type="Proteomes" id="UP000324222"/>
    </source>
</evidence>
<accession>A0A5B7EVE4</accession>
<reference evidence="1 2" key="1">
    <citation type="submission" date="2019-05" db="EMBL/GenBank/DDBJ databases">
        <title>Another draft genome of Portunus trituberculatus and its Hox gene families provides insights of decapod evolution.</title>
        <authorList>
            <person name="Jeong J.-H."/>
            <person name="Song I."/>
            <person name="Kim S."/>
            <person name="Choi T."/>
            <person name="Kim D."/>
            <person name="Ryu S."/>
            <person name="Kim W."/>
        </authorList>
    </citation>
    <scope>NUCLEOTIDE SEQUENCE [LARGE SCALE GENOMIC DNA]</scope>
    <source>
        <tissue evidence="1">Muscle</tissue>
    </source>
</reference>
<comment type="caution">
    <text evidence="1">The sequence shown here is derived from an EMBL/GenBank/DDBJ whole genome shotgun (WGS) entry which is preliminary data.</text>
</comment>
<dbReference type="EMBL" id="VSRR010004005">
    <property type="protein sequence ID" value="MPC38192.1"/>
    <property type="molecule type" value="Genomic_DNA"/>
</dbReference>
<organism evidence="1 2">
    <name type="scientific">Portunus trituberculatus</name>
    <name type="common">Swimming crab</name>
    <name type="synonym">Neptunus trituberculatus</name>
    <dbReference type="NCBI Taxonomy" id="210409"/>
    <lineage>
        <taxon>Eukaryota</taxon>
        <taxon>Metazoa</taxon>
        <taxon>Ecdysozoa</taxon>
        <taxon>Arthropoda</taxon>
        <taxon>Crustacea</taxon>
        <taxon>Multicrustacea</taxon>
        <taxon>Malacostraca</taxon>
        <taxon>Eumalacostraca</taxon>
        <taxon>Eucarida</taxon>
        <taxon>Decapoda</taxon>
        <taxon>Pleocyemata</taxon>
        <taxon>Brachyura</taxon>
        <taxon>Eubrachyura</taxon>
        <taxon>Portunoidea</taxon>
        <taxon>Portunidae</taxon>
        <taxon>Portuninae</taxon>
        <taxon>Portunus</taxon>
    </lineage>
</organism>
<dbReference type="AlphaFoldDB" id="A0A5B7EVE4"/>
<gene>
    <name evidence="1" type="ORF">E2C01_031696</name>
</gene>
<protein>
    <submittedName>
        <fullName evidence="1">Uncharacterized protein</fullName>
    </submittedName>
</protein>
<dbReference type="Proteomes" id="UP000324222">
    <property type="component" value="Unassembled WGS sequence"/>
</dbReference>
<name>A0A5B7EVE4_PORTR</name>
<sequence length="109" mass="11884">MAGLEAPSPAANRRVFEEEAAVGLSVKDVVIFKRWSRRDEPCHRPVQDSGGPQPLCYCCPCDAKPRILGGHSGILVGVQQRSGDTLCSSVYHVALIHMTLPLLTRCPRC</sequence>
<keyword evidence="2" id="KW-1185">Reference proteome</keyword>